<keyword evidence="3" id="KW-1185">Reference proteome</keyword>
<name>A0A7Y4H3R8_9BRAD</name>
<proteinExistence type="predicted"/>
<feature type="domain" description="KTSC" evidence="1">
    <location>
        <begin position="3"/>
        <end position="59"/>
    </location>
</feature>
<reference evidence="2 3" key="1">
    <citation type="submission" date="2020-03" db="EMBL/GenBank/DDBJ databases">
        <title>Bradyrhizobium diversity isolated from nodules of Muelleranthus trifoliolatus.</title>
        <authorList>
            <person name="Klepa M."/>
            <person name="Helene L."/>
            <person name="Hungria M."/>
        </authorList>
    </citation>
    <scope>NUCLEOTIDE SEQUENCE [LARGE SCALE GENOMIC DNA]</scope>
    <source>
        <strain evidence="2 3">WSM 1744</strain>
    </source>
</reference>
<accession>A0A7Y4H3R8</accession>
<dbReference type="Pfam" id="PF13619">
    <property type="entry name" value="KTSC"/>
    <property type="match status" value="1"/>
</dbReference>
<comment type="caution">
    <text evidence="2">The sequence shown here is derived from an EMBL/GenBank/DDBJ whole genome shotgun (WGS) entry which is preliminary data.</text>
</comment>
<evidence type="ECO:0000313" key="3">
    <source>
        <dbReference type="Proteomes" id="UP000528734"/>
    </source>
</evidence>
<dbReference type="AlphaFoldDB" id="A0A7Y4H3R8"/>
<dbReference type="Proteomes" id="UP000528734">
    <property type="component" value="Unassembled WGS sequence"/>
</dbReference>
<sequence>MPSTVIRNYRYDAARRALQVTFVTGRRYVYEGVPPDVFEAFRAAFAKGSFFNREIRDRYPYREIANERSA</sequence>
<evidence type="ECO:0000259" key="1">
    <source>
        <dbReference type="Pfam" id="PF13619"/>
    </source>
</evidence>
<dbReference type="InterPro" id="IPR025309">
    <property type="entry name" value="KTSC_dom"/>
</dbReference>
<gene>
    <name evidence="2" type="ORF">HCN50_07905</name>
</gene>
<organism evidence="2 3">
    <name type="scientific">Bradyrhizobium archetypum</name>
    <dbReference type="NCBI Taxonomy" id="2721160"/>
    <lineage>
        <taxon>Bacteria</taxon>
        <taxon>Pseudomonadati</taxon>
        <taxon>Pseudomonadota</taxon>
        <taxon>Alphaproteobacteria</taxon>
        <taxon>Hyphomicrobiales</taxon>
        <taxon>Nitrobacteraceae</taxon>
        <taxon>Bradyrhizobium</taxon>
    </lineage>
</organism>
<dbReference type="EMBL" id="JAAVLW010000002">
    <property type="protein sequence ID" value="NOJ46167.1"/>
    <property type="molecule type" value="Genomic_DNA"/>
</dbReference>
<protein>
    <submittedName>
        <fullName evidence="2">KTSC domain-containing protein</fullName>
    </submittedName>
</protein>
<dbReference type="RefSeq" id="WP_171709029.1">
    <property type="nucleotide sequence ID" value="NZ_JAAVLW010000002.1"/>
</dbReference>
<evidence type="ECO:0000313" key="2">
    <source>
        <dbReference type="EMBL" id="NOJ46167.1"/>
    </source>
</evidence>